<reference evidence="2 3" key="1">
    <citation type="submission" date="2014-04" db="EMBL/GenBank/DDBJ databases">
        <authorList>
            <consortium name="DOE Joint Genome Institute"/>
            <person name="Kuo A."/>
            <person name="Zuccaro A."/>
            <person name="Kohler A."/>
            <person name="Nagy L.G."/>
            <person name="Floudas D."/>
            <person name="Copeland A."/>
            <person name="Barry K.W."/>
            <person name="Cichocki N."/>
            <person name="Veneault-Fourrey C."/>
            <person name="LaButti K."/>
            <person name="Lindquist E.A."/>
            <person name="Lipzen A."/>
            <person name="Lundell T."/>
            <person name="Morin E."/>
            <person name="Murat C."/>
            <person name="Sun H."/>
            <person name="Tunlid A."/>
            <person name="Henrissat B."/>
            <person name="Grigoriev I.V."/>
            <person name="Hibbett D.S."/>
            <person name="Martin F."/>
            <person name="Nordberg H.P."/>
            <person name="Cantor M.N."/>
            <person name="Hua S.X."/>
        </authorList>
    </citation>
    <scope>NUCLEOTIDE SEQUENCE [LARGE SCALE GENOMIC DNA]</scope>
    <source>
        <strain evidence="2 3">MAFF 305830</strain>
    </source>
</reference>
<dbReference type="Proteomes" id="UP000054097">
    <property type="component" value="Unassembled WGS sequence"/>
</dbReference>
<accession>A0A0C3AM27</accession>
<sequence>MPALQDGNKHLDPELKKKKPRATEVCSPSPGLPTDFIRNSYTPHVRPRHTTSDIILLS</sequence>
<name>A0A0C3AM27_SERVB</name>
<evidence type="ECO:0000313" key="2">
    <source>
        <dbReference type="EMBL" id="KIM25605.1"/>
    </source>
</evidence>
<organism evidence="2 3">
    <name type="scientific">Serendipita vermifera MAFF 305830</name>
    <dbReference type="NCBI Taxonomy" id="933852"/>
    <lineage>
        <taxon>Eukaryota</taxon>
        <taxon>Fungi</taxon>
        <taxon>Dikarya</taxon>
        <taxon>Basidiomycota</taxon>
        <taxon>Agaricomycotina</taxon>
        <taxon>Agaricomycetes</taxon>
        <taxon>Sebacinales</taxon>
        <taxon>Serendipitaceae</taxon>
        <taxon>Serendipita</taxon>
    </lineage>
</organism>
<feature type="region of interest" description="Disordered" evidence="1">
    <location>
        <begin position="1"/>
        <end position="58"/>
    </location>
</feature>
<gene>
    <name evidence="2" type="ORF">M408DRAFT_331138</name>
</gene>
<dbReference type="EMBL" id="KN824313">
    <property type="protein sequence ID" value="KIM25605.1"/>
    <property type="molecule type" value="Genomic_DNA"/>
</dbReference>
<proteinExistence type="predicted"/>
<keyword evidence="3" id="KW-1185">Reference proteome</keyword>
<reference evidence="3" key="2">
    <citation type="submission" date="2015-01" db="EMBL/GenBank/DDBJ databases">
        <title>Evolutionary Origins and Diversification of the Mycorrhizal Mutualists.</title>
        <authorList>
            <consortium name="DOE Joint Genome Institute"/>
            <consortium name="Mycorrhizal Genomics Consortium"/>
            <person name="Kohler A."/>
            <person name="Kuo A."/>
            <person name="Nagy L.G."/>
            <person name="Floudas D."/>
            <person name="Copeland A."/>
            <person name="Barry K.W."/>
            <person name="Cichocki N."/>
            <person name="Veneault-Fourrey C."/>
            <person name="LaButti K."/>
            <person name="Lindquist E.A."/>
            <person name="Lipzen A."/>
            <person name="Lundell T."/>
            <person name="Morin E."/>
            <person name="Murat C."/>
            <person name="Riley R."/>
            <person name="Ohm R."/>
            <person name="Sun H."/>
            <person name="Tunlid A."/>
            <person name="Henrissat B."/>
            <person name="Grigoriev I.V."/>
            <person name="Hibbett D.S."/>
            <person name="Martin F."/>
        </authorList>
    </citation>
    <scope>NUCLEOTIDE SEQUENCE [LARGE SCALE GENOMIC DNA]</scope>
    <source>
        <strain evidence="3">MAFF 305830</strain>
    </source>
</reference>
<dbReference type="AlphaFoldDB" id="A0A0C3AM27"/>
<protein>
    <submittedName>
        <fullName evidence="2">Uncharacterized protein</fullName>
    </submittedName>
</protein>
<evidence type="ECO:0000256" key="1">
    <source>
        <dbReference type="SAM" id="MobiDB-lite"/>
    </source>
</evidence>
<dbReference type="HOGENOM" id="CLU_2980553_0_0_1"/>
<evidence type="ECO:0000313" key="3">
    <source>
        <dbReference type="Proteomes" id="UP000054097"/>
    </source>
</evidence>